<organism evidence="1 2">
    <name type="scientific">Tilletiaria anomala (strain ATCC 24038 / CBS 436.72 / UBC 951)</name>
    <dbReference type="NCBI Taxonomy" id="1037660"/>
    <lineage>
        <taxon>Eukaryota</taxon>
        <taxon>Fungi</taxon>
        <taxon>Dikarya</taxon>
        <taxon>Basidiomycota</taxon>
        <taxon>Ustilaginomycotina</taxon>
        <taxon>Exobasidiomycetes</taxon>
        <taxon>Georgefischeriales</taxon>
        <taxon>Tilletiariaceae</taxon>
        <taxon>Tilletiaria</taxon>
    </lineage>
</organism>
<dbReference type="HOGENOM" id="CLU_2051289_0_0_1"/>
<protein>
    <submittedName>
        <fullName evidence="1">Uncharacterized protein</fullName>
    </submittedName>
</protein>
<evidence type="ECO:0000313" key="1">
    <source>
        <dbReference type="EMBL" id="KDN52320.1"/>
    </source>
</evidence>
<dbReference type="OrthoDB" id="3341476at2759"/>
<sequence length="120" mass="13838">MCDLCQKPKIPRHCLYSLLDPLRTLLRRWENLSVDHITVLLSSNGWNAAFVIGEWFGKMGRFSQSWSTDDSHELARQFVRRVFVDHGFLKSIVSTPPLPPFPRLEVISKLSVTYHAASNR</sequence>
<name>A0A066WNY8_TILAU</name>
<dbReference type="InParanoid" id="A0A066WNY8"/>
<dbReference type="GeneID" id="25263826"/>
<reference evidence="1 2" key="1">
    <citation type="submission" date="2014-05" db="EMBL/GenBank/DDBJ databases">
        <title>Draft genome sequence of a rare smut relative, Tilletiaria anomala UBC 951.</title>
        <authorList>
            <consortium name="DOE Joint Genome Institute"/>
            <person name="Toome M."/>
            <person name="Kuo A."/>
            <person name="Henrissat B."/>
            <person name="Lipzen A."/>
            <person name="Tritt A."/>
            <person name="Yoshinaga Y."/>
            <person name="Zane M."/>
            <person name="Barry K."/>
            <person name="Grigoriev I.V."/>
            <person name="Spatafora J.W."/>
            <person name="Aimea M.C."/>
        </authorList>
    </citation>
    <scope>NUCLEOTIDE SEQUENCE [LARGE SCALE GENOMIC DNA]</scope>
    <source>
        <strain evidence="1 2">UBC 951</strain>
    </source>
</reference>
<dbReference type="RefSeq" id="XP_013245176.1">
    <property type="nucleotide sequence ID" value="XM_013389722.1"/>
</dbReference>
<dbReference type="EMBL" id="JMSN01000011">
    <property type="protein sequence ID" value="KDN52320.1"/>
    <property type="molecule type" value="Genomic_DNA"/>
</dbReference>
<dbReference type="Proteomes" id="UP000027361">
    <property type="component" value="Unassembled WGS sequence"/>
</dbReference>
<dbReference type="STRING" id="1037660.A0A066WNY8"/>
<evidence type="ECO:0000313" key="2">
    <source>
        <dbReference type="Proteomes" id="UP000027361"/>
    </source>
</evidence>
<keyword evidence="2" id="KW-1185">Reference proteome</keyword>
<accession>A0A066WNY8</accession>
<dbReference type="AlphaFoldDB" id="A0A066WNY8"/>
<gene>
    <name evidence="1" type="ORF">K437DRAFT_254304</name>
</gene>
<proteinExistence type="predicted"/>
<comment type="caution">
    <text evidence="1">The sequence shown here is derived from an EMBL/GenBank/DDBJ whole genome shotgun (WGS) entry which is preliminary data.</text>
</comment>